<feature type="compositionally biased region" description="Polar residues" evidence="1">
    <location>
        <begin position="142"/>
        <end position="160"/>
    </location>
</feature>
<dbReference type="OrthoDB" id="6621762at2759"/>
<dbReference type="AlphaFoldDB" id="A0A6G0Z2U1"/>
<feature type="signal peptide" evidence="2">
    <location>
        <begin position="1"/>
        <end position="23"/>
    </location>
</feature>
<comment type="caution">
    <text evidence="3">The sequence shown here is derived from an EMBL/GenBank/DDBJ whole genome shotgun (WGS) entry which is preliminary data.</text>
</comment>
<sequence length="172" mass="18489">MMFNKFAVFALLAVTLLAVSAIGHPTTEPATEEGHRVEETGTTVKNGIHSFLKKVQSKIVKSHDNCTHGAGVIHWVKNKLGLVKTTTTTETPTTITETDYSGYQPITSSVGVPQGETEEGYGGDDITILDDTAVMNPDDVNGNESTGVDTTSSLTENSSYPEDPSIDVRQRF</sequence>
<evidence type="ECO:0000313" key="4">
    <source>
        <dbReference type="Proteomes" id="UP000478052"/>
    </source>
</evidence>
<proteinExistence type="predicted"/>
<accession>A0A6G0Z2U1</accession>
<dbReference type="Proteomes" id="UP000478052">
    <property type="component" value="Unassembled WGS sequence"/>
</dbReference>
<evidence type="ECO:0000313" key="3">
    <source>
        <dbReference type="EMBL" id="KAF0764712.1"/>
    </source>
</evidence>
<name>A0A6G0Z2U1_APHCR</name>
<reference evidence="3 4" key="1">
    <citation type="submission" date="2019-08" db="EMBL/GenBank/DDBJ databases">
        <title>Whole genome of Aphis craccivora.</title>
        <authorList>
            <person name="Voronova N.V."/>
            <person name="Shulinski R.S."/>
            <person name="Bandarenka Y.V."/>
            <person name="Zhorov D.G."/>
            <person name="Warner D."/>
        </authorList>
    </citation>
    <scope>NUCLEOTIDE SEQUENCE [LARGE SCALE GENOMIC DNA]</scope>
    <source>
        <strain evidence="3">180601</strain>
        <tissue evidence="3">Whole Body</tissue>
    </source>
</reference>
<keyword evidence="2" id="KW-0732">Signal</keyword>
<protein>
    <submittedName>
        <fullName evidence="3">Uncharacterized protein</fullName>
    </submittedName>
</protein>
<evidence type="ECO:0000256" key="2">
    <source>
        <dbReference type="SAM" id="SignalP"/>
    </source>
</evidence>
<gene>
    <name evidence="3" type="ORF">FWK35_00027623</name>
</gene>
<dbReference type="EMBL" id="VUJU01001569">
    <property type="protein sequence ID" value="KAF0764712.1"/>
    <property type="molecule type" value="Genomic_DNA"/>
</dbReference>
<evidence type="ECO:0000256" key="1">
    <source>
        <dbReference type="SAM" id="MobiDB-lite"/>
    </source>
</evidence>
<organism evidence="3 4">
    <name type="scientific">Aphis craccivora</name>
    <name type="common">Cowpea aphid</name>
    <dbReference type="NCBI Taxonomy" id="307492"/>
    <lineage>
        <taxon>Eukaryota</taxon>
        <taxon>Metazoa</taxon>
        <taxon>Ecdysozoa</taxon>
        <taxon>Arthropoda</taxon>
        <taxon>Hexapoda</taxon>
        <taxon>Insecta</taxon>
        <taxon>Pterygota</taxon>
        <taxon>Neoptera</taxon>
        <taxon>Paraneoptera</taxon>
        <taxon>Hemiptera</taxon>
        <taxon>Sternorrhyncha</taxon>
        <taxon>Aphidomorpha</taxon>
        <taxon>Aphidoidea</taxon>
        <taxon>Aphididae</taxon>
        <taxon>Aphidini</taxon>
        <taxon>Aphis</taxon>
        <taxon>Aphis</taxon>
    </lineage>
</organism>
<feature type="chain" id="PRO_5026274999" evidence="2">
    <location>
        <begin position="24"/>
        <end position="172"/>
    </location>
</feature>
<feature type="region of interest" description="Disordered" evidence="1">
    <location>
        <begin position="133"/>
        <end position="172"/>
    </location>
</feature>
<keyword evidence="4" id="KW-1185">Reference proteome</keyword>